<dbReference type="PANTHER" id="PTHR46708:SF2">
    <property type="entry name" value="FIBRONECTIN TYPE-III DOMAIN-CONTAINING PROTEIN"/>
    <property type="match status" value="1"/>
</dbReference>
<dbReference type="CDD" id="cd00063">
    <property type="entry name" value="FN3"/>
    <property type="match status" value="11"/>
</dbReference>
<dbReference type="InterPro" id="IPR003961">
    <property type="entry name" value="FN3_dom"/>
</dbReference>
<evidence type="ECO:0000256" key="1">
    <source>
        <dbReference type="ARBA" id="ARBA00022737"/>
    </source>
</evidence>
<organism evidence="3 4">
    <name type="scientific">Cohnella xylanilytica</name>
    <dbReference type="NCBI Taxonomy" id="557555"/>
    <lineage>
        <taxon>Bacteria</taxon>
        <taxon>Bacillati</taxon>
        <taxon>Bacillota</taxon>
        <taxon>Bacilli</taxon>
        <taxon>Bacillales</taxon>
        <taxon>Paenibacillaceae</taxon>
        <taxon>Cohnella</taxon>
    </lineage>
</organism>
<feature type="domain" description="Fibronectin type-III" evidence="2">
    <location>
        <begin position="440"/>
        <end position="530"/>
    </location>
</feature>
<feature type="domain" description="Fibronectin type-III" evidence="2">
    <location>
        <begin position="976"/>
        <end position="1064"/>
    </location>
</feature>
<accession>A0A841U265</accession>
<comment type="caution">
    <text evidence="3">The sequence shown here is derived from an EMBL/GenBank/DDBJ whole genome shotgun (WGS) entry which is preliminary data.</text>
</comment>
<dbReference type="Proteomes" id="UP000553776">
    <property type="component" value="Unassembled WGS sequence"/>
</dbReference>
<dbReference type="InterPro" id="IPR013783">
    <property type="entry name" value="Ig-like_fold"/>
</dbReference>
<evidence type="ECO:0000259" key="2">
    <source>
        <dbReference type="PROSITE" id="PS50853"/>
    </source>
</evidence>
<dbReference type="PANTHER" id="PTHR46708">
    <property type="entry name" value="TENASCIN"/>
    <property type="match status" value="1"/>
</dbReference>
<sequence>MEQVEATQTSIKVKWTQAVGATAISLERSMNGSTWYSQQVDPQASEAVINNLSANTTYKLKLIVSNGANAGTSNLISVKTTSNPITELSVVPGTTSVKLVWPKAPANATKVEAGRSEDNGQTWRWTSITKTSTSYTFTGLTPNKTYLLTIRITGGANDGTADPVEVTTEGLHVDSFAYTTRTDTTASFKWNRVSDATSLIIQYWDETQGTWVDANTGTISKTATTAKATDLIGDTSYKFRLYVEGGKYGGESNYVTLKTLQQQVTTLSAPTKGPRNIDFSWKAVADATSIALKRSTNNGGTWTTVATVDGSATTATVDGLSPGTTYLFKLEVTMGDRKGTSNELSVTTSGAPINDFTIVPGTTSIKLVWGKIATNAKTVQAGKSEDGGKTWRWSTITKTATSYTFTGLTPNKTYLFALKVTGGAFEGTSDPIEVTTDGLHVESLAYTARTDTTASFKWNRVADATSLKIQYWDAAQGAWIDANTGTISKTATTAKATGLTGDTTYKFRLYVEGGRYAGESNYVTLKTLQQQVTTLSAPTKGPKSIGFSWKAVADATSIAVKRSTNNGGTWTTVATVDGSATSATVDGLSPGTTYLFKLEVTMGDRKGTSNELSVTTSGAPINDFTIVPGTTSIKLVWGKIATNAKTVQAGKSEDGGKTWRWSTITKTATSYTFTGLTPNKTYLFALKVTGGAFEGTSDPIEVTTDGLHVESLAYTARTDTTASFKWNRVADATSLKIQYWDAAQGAWIDANTGTISKTATTAKATGLTGDTSYKFRLYVEGGRYAGESNYVTLKTLQQQVTTLSAPTKGPKSIGFSWKAVADATSIAVKRSTNNGGTWTTVATVDGSATSATVNGLSPGTTYLFKLEVTMGDRKGTSNELSVTTSGAPINDFTFVRGINSVKLVWGKIPTNAKTVQVGKSEDNGKTWRWTSTAKTSTNYLFTGLTPNKSYLFTLKVTGGPNDGTSDPVEVTTYADRVEKLSSSNITSKSVTLRWKSLKGAEFVTLLQYDGGDWVAAATGPISNTATSATVTGLSPEKSYRFKLVVIGGANEGESDEIQIYTKSK</sequence>
<protein>
    <submittedName>
        <fullName evidence="3">Fibronectin type III domain-containing protein</fullName>
    </submittedName>
</protein>
<dbReference type="InterPro" id="IPR036116">
    <property type="entry name" value="FN3_sf"/>
</dbReference>
<proteinExistence type="predicted"/>
<name>A0A841U265_9BACL</name>
<dbReference type="SMART" id="SM00060">
    <property type="entry name" value="FN3"/>
    <property type="match status" value="12"/>
</dbReference>
<gene>
    <name evidence="3" type="ORF">H7B90_17835</name>
</gene>
<feature type="domain" description="Fibronectin type-III" evidence="2">
    <location>
        <begin position="80"/>
        <end position="171"/>
    </location>
</feature>
<evidence type="ECO:0000313" key="4">
    <source>
        <dbReference type="Proteomes" id="UP000553776"/>
    </source>
</evidence>
<dbReference type="EMBL" id="JACJVR010000069">
    <property type="protein sequence ID" value="MBB6693268.1"/>
    <property type="molecule type" value="Genomic_DNA"/>
</dbReference>
<dbReference type="PROSITE" id="PS50853">
    <property type="entry name" value="FN3"/>
    <property type="match status" value="8"/>
</dbReference>
<dbReference type="Gene3D" id="2.60.40.10">
    <property type="entry name" value="Immunoglobulins"/>
    <property type="match status" value="12"/>
</dbReference>
<feature type="domain" description="Fibronectin type-III" evidence="2">
    <location>
        <begin position="263"/>
        <end position="352"/>
    </location>
</feature>
<evidence type="ECO:0000313" key="3">
    <source>
        <dbReference type="EMBL" id="MBB6693268.1"/>
    </source>
</evidence>
<dbReference type="InterPro" id="IPR050991">
    <property type="entry name" value="ECM_Regulatory_Proteins"/>
</dbReference>
<keyword evidence="4" id="KW-1185">Reference proteome</keyword>
<keyword evidence="1" id="KW-0677">Repeat</keyword>
<reference evidence="3 4" key="1">
    <citation type="submission" date="2020-08" db="EMBL/GenBank/DDBJ databases">
        <title>Cohnella phylogeny.</title>
        <authorList>
            <person name="Dunlap C."/>
        </authorList>
    </citation>
    <scope>NUCLEOTIDE SEQUENCE [LARGE SCALE GENOMIC DNA]</scope>
    <source>
        <strain evidence="3 4">DSM 25239</strain>
    </source>
</reference>
<feature type="domain" description="Fibronectin type-III" evidence="2">
    <location>
        <begin position="172"/>
        <end position="262"/>
    </location>
</feature>
<feature type="domain" description="Fibronectin type-III" evidence="2">
    <location>
        <begin position="708"/>
        <end position="798"/>
    </location>
</feature>
<dbReference type="AlphaFoldDB" id="A0A841U265"/>
<dbReference type="Pfam" id="PF00041">
    <property type="entry name" value="fn3"/>
    <property type="match status" value="1"/>
</dbReference>
<dbReference type="SUPFAM" id="SSF49265">
    <property type="entry name" value="Fibronectin type III"/>
    <property type="match status" value="7"/>
</dbReference>
<feature type="domain" description="Fibronectin type-III" evidence="2">
    <location>
        <begin position="799"/>
        <end position="888"/>
    </location>
</feature>
<feature type="domain" description="Fibronectin type-III" evidence="2">
    <location>
        <begin position="531"/>
        <end position="620"/>
    </location>
</feature>